<keyword evidence="2" id="KW-1185">Reference proteome</keyword>
<name>A0A6P6YA60_DERPT</name>
<evidence type="ECO:0000313" key="3">
    <source>
        <dbReference type="RefSeq" id="XP_027201841.1"/>
    </source>
</evidence>
<keyword evidence="1" id="KW-0812">Transmembrane</keyword>
<reference evidence="3" key="1">
    <citation type="submission" date="2025-08" db="UniProtKB">
        <authorList>
            <consortium name="RefSeq"/>
        </authorList>
    </citation>
    <scope>IDENTIFICATION</scope>
    <source>
        <strain evidence="3">Airmid</strain>
    </source>
</reference>
<keyword evidence="1" id="KW-1133">Transmembrane helix</keyword>
<keyword evidence="1" id="KW-0472">Membrane</keyword>
<proteinExistence type="predicted"/>
<feature type="transmembrane region" description="Helical" evidence="1">
    <location>
        <begin position="151"/>
        <end position="169"/>
    </location>
</feature>
<dbReference type="OMA" id="VIAIICK"/>
<feature type="transmembrane region" description="Helical" evidence="1">
    <location>
        <begin position="15"/>
        <end position="31"/>
    </location>
</feature>
<dbReference type="KEGG" id="dpte:113795817"/>
<gene>
    <name evidence="3" type="primary">LOC113795817</name>
</gene>
<dbReference type="Proteomes" id="UP000515146">
    <property type="component" value="Unplaced"/>
</dbReference>
<evidence type="ECO:0000313" key="2">
    <source>
        <dbReference type="Proteomes" id="UP000515146"/>
    </source>
</evidence>
<dbReference type="AlphaFoldDB" id="A0A6P6YA60"/>
<evidence type="ECO:0000256" key="1">
    <source>
        <dbReference type="SAM" id="Phobius"/>
    </source>
</evidence>
<protein>
    <submittedName>
        <fullName evidence="3">Uncharacterized protein LOC113795817</fullName>
    </submittedName>
</protein>
<dbReference type="InParanoid" id="A0A6P6YA60"/>
<sequence>MYLNPEKYPFFEYEYGFLAFFNMLTIEALYLRPVNTLSFQILYDCIVYNTDQYFKSLDTIENVVIKKSKRFHQYQQNFANNYPILLKIIPNFILETLFSIRVWIDSWLQLDHVDRKLFEQQNRMRLFPHASFKCRTNILLFVLLVDLYNYIFYYICFFVISISATIILYQGYSFEMMKNSLLLNICLTIEAILFVNCAFFMVKLTMLKFGILISQYFIYHNNWKKIQTLKFIYQQHNRLSYYLIFTNQNQWSRSLFNMALISIPMNATVLSEFIIEKMPMQAQFIFIFVACIQGCFCLSPFLVIAIICKDFHHIEQWITIIQLRLKSKKHSIQIKMKFDDLYGRLMFGRHRYQ</sequence>
<feature type="transmembrane region" description="Helical" evidence="1">
    <location>
        <begin position="181"/>
        <end position="202"/>
    </location>
</feature>
<accession>A0A6P6YA60</accession>
<dbReference type="RefSeq" id="XP_027201841.1">
    <property type="nucleotide sequence ID" value="XM_027346040.1"/>
</dbReference>
<organism evidence="2 3">
    <name type="scientific">Dermatophagoides pteronyssinus</name>
    <name type="common">European house dust mite</name>
    <dbReference type="NCBI Taxonomy" id="6956"/>
    <lineage>
        <taxon>Eukaryota</taxon>
        <taxon>Metazoa</taxon>
        <taxon>Ecdysozoa</taxon>
        <taxon>Arthropoda</taxon>
        <taxon>Chelicerata</taxon>
        <taxon>Arachnida</taxon>
        <taxon>Acari</taxon>
        <taxon>Acariformes</taxon>
        <taxon>Sarcoptiformes</taxon>
        <taxon>Astigmata</taxon>
        <taxon>Psoroptidia</taxon>
        <taxon>Analgoidea</taxon>
        <taxon>Pyroglyphidae</taxon>
        <taxon>Dermatophagoidinae</taxon>
        <taxon>Dermatophagoides</taxon>
    </lineage>
</organism>
<feature type="transmembrane region" description="Helical" evidence="1">
    <location>
        <begin position="284"/>
        <end position="307"/>
    </location>
</feature>